<proteinExistence type="predicted"/>
<dbReference type="InterPro" id="IPR002810">
    <property type="entry name" value="NfeD-like_C"/>
</dbReference>
<evidence type="ECO:0000256" key="4">
    <source>
        <dbReference type="ARBA" id="ARBA00023136"/>
    </source>
</evidence>
<evidence type="ECO:0000259" key="6">
    <source>
        <dbReference type="Pfam" id="PF01957"/>
    </source>
</evidence>
<sequence length="149" mass="16573">MPTAVYLLSPTILWIVVGAILCLMEFFFPSAFIEFMMGIGALLVAGVSLFVPSFPLQVTLWLLFSTILIILSRRVFTPKRRTSNLGEDREGETLTEIQPGQAGRVLYEGSSWRAKCGDEEQFLVSGEPVYIIGREGNTLIVMPKNLLQS</sequence>
<keyword evidence="3 5" id="KW-1133">Transmembrane helix</keyword>
<dbReference type="Gene3D" id="2.40.50.140">
    <property type="entry name" value="Nucleic acid-binding proteins"/>
    <property type="match status" value="1"/>
</dbReference>
<dbReference type="PANTHER" id="PTHR33507">
    <property type="entry name" value="INNER MEMBRANE PROTEIN YBBJ"/>
    <property type="match status" value="1"/>
</dbReference>
<evidence type="ECO:0000256" key="2">
    <source>
        <dbReference type="ARBA" id="ARBA00022692"/>
    </source>
</evidence>
<accession>A0A8J7B045</accession>
<feature type="domain" description="NfeD-like C-terminal" evidence="6">
    <location>
        <begin position="89"/>
        <end position="143"/>
    </location>
</feature>
<organism evidence="7 8">
    <name type="scientific">Lusitaniella coriacea LEGE 07157</name>
    <dbReference type="NCBI Taxonomy" id="945747"/>
    <lineage>
        <taxon>Bacteria</taxon>
        <taxon>Bacillati</taxon>
        <taxon>Cyanobacteriota</taxon>
        <taxon>Cyanophyceae</taxon>
        <taxon>Spirulinales</taxon>
        <taxon>Lusitaniellaceae</taxon>
        <taxon>Lusitaniella</taxon>
    </lineage>
</organism>
<evidence type="ECO:0000256" key="5">
    <source>
        <dbReference type="SAM" id="Phobius"/>
    </source>
</evidence>
<gene>
    <name evidence="7" type="ORF">IQ249_01850</name>
</gene>
<dbReference type="InterPro" id="IPR052165">
    <property type="entry name" value="Membrane_assoc_protease"/>
</dbReference>
<dbReference type="Pfam" id="PF01957">
    <property type="entry name" value="NfeD"/>
    <property type="match status" value="1"/>
</dbReference>
<evidence type="ECO:0000313" key="8">
    <source>
        <dbReference type="Proteomes" id="UP000654482"/>
    </source>
</evidence>
<name>A0A8J7B045_9CYAN</name>
<feature type="transmembrane region" description="Helical" evidence="5">
    <location>
        <begin position="6"/>
        <end position="28"/>
    </location>
</feature>
<reference evidence="7" key="1">
    <citation type="submission" date="2020-10" db="EMBL/GenBank/DDBJ databases">
        <authorList>
            <person name="Castelo-Branco R."/>
            <person name="Eusebio N."/>
            <person name="Adriana R."/>
            <person name="Vieira A."/>
            <person name="Brugerolle De Fraissinette N."/>
            <person name="Rezende De Castro R."/>
            <person name="Schneider M.P."/>
            <person name="Vasconcelos V."/>
            <person name="Leao P.N."/>
        </authorList>
    </citation>
    <scope>NUCLEOTIDE SEQUENCE</scope>
    <source>
        <strain evidence="7">LEGE 07157</strain>
    </source>
</reference>
<feature type="transmembrane region" description="Helical" evidence="5">
    <location>
        <begin position="58"/>
        <end position="76"/>
    </location>
</feature>
<dbReference type="InterPro" id="IPR012340">
    <property type="entry name" value="NA-bd_OB-fold"/>
</dbReference>
<evidence type="ECO:0000313" key="7">
    <source>
        <dbReference type="EMBL" id="MBE9114630.1"/>
    </source>
</evidence>
<dbReference type="PANTHER" id="PTHR33507:SF3">
    <property type="entry name" value="INNER MEMBRANE PROTEIN YBBJ"/>
    <property type="match status" value="1"/>
</dbReference>
<dbReference type="GO" id="GO:0005886">
    <property type="term" value="C:plasma membrane"/>
    <property type="evidence" value="ECO:0007669"/>
    <property type="project" value="TreeGrafter"/>
</dbReference>
<dbReference type="EMBL" id="JADEWZ010000002">
    <property type="protein sequence ID" value="MBE9114630.1"/>
    <property type="molecule type" value="Genomic_DNA"/>
</dbReference>
<comment type="subcellular location">
    <subcellularLocation>
        <location evidence="1">Membrane</location>
        <topology evidence="1">Multi-pass membrane protein</topology>
    </subcellularLocation>
</comment>
<dbReference type="Proteomes" id="UP000654482">
    <property type="component" value="Unassembled WGS sequence"/>
</dbReference>
<evidence type="ECO:0000256" key="1">
    <source>
        <dbReference type="ARBA" id="ARBA00004141"/>
    </source>
</evidence>
<evidence type="ECO:0000256" key="3">
    <source>
        <dbReference type="ARBA" id="ARBA00022989"/>
    </source>
</evidence>
<keyword evidence="2 5" id="KW-0812">Transmembrane</keyword>
<dbReference type="AlphaFoldDB" id="A0A8J7B045"/>
<protein>
    <submittedName>
        <fullName evidence="7">NfeD family protein</fullName>
    </submittedName>
</protein>
<keyword evidence="4 5" id="KW-0472">Membrane</keyword>
<comment type="caution">
    <text evidence="7">The sequence shown here is derived from an EMBL/GenBank/DDBJ whole genome shotgun (WGS) entry which is preliminary data.</text>
</comment>
<keyword evidence="8" id="KW-1185">Reference proteome</keyword>